<comment type="function">
    <text evidence="5">Methylates the class 1 translation termination release factors RF1/PrfA and RF2/PrfB on the glutamine residue of the universally conserved GGQ motif.</text>
</comment>
<evidence type="ECO:0000259" key="7">
    <source>
        <dbReference type="Pfam" id="PF17827"/>
    </source>
</evidence>
<feature type="binding site" evidence="5">
    <location>
        <begin position="122"/>
        <end position="126"/>
    </location>
    <ligand>
        <name>S-adenosyl-L-methionine</name>
        <dbReference type="ChEBI" id="CHEBI:59789"/>
    </ligand>
</feature>
<dbReference type="HAMAP" id="MF_02126">
    <property type="entry name" value="RF_methyltr_PrmC"/>
    <property type="match status" value="1"/>
</dbReference>
<dbReference type="Gene3D" id="1.10.8.10">
    <property type="entry name" value="DNA helicase RuvA subunit, C-terminal domain"/>
    <property type="match status" value="1"/>
</dbReference>
<dbReference type="InterPro" id="IPR040758">
    <property type="entry name" value="PrmC_N"/>
</dbReference>
<gene>
    <name evidence="5 8" type="primary">prmC</name>
    <name evidence="8" type="ORF">BHV28_02800</name>
</gene>
<reference evidence="8 9" key="2">
    <citation type="journal article" date="2016" name="Sci. Rep.">
        <title>The genome of Rhizobiales bacteria in predatory ants reveals urease gene functions but no genes for nitrogen fixation.</title>
        <authorList>
            <person name="Neuvonen M.M."/>
            <person name="Tamarit D."/>
            <person name="Naslund K."/>
            <person name="Liebig J."/>
            <person name="Feldhaar H."/>
            <person name="Moran N.A."/>
            <person name="Guy L."/>
            <person name="Andersson S.G."/>
        </authorList>
    </citation>
    <scope>NUCLEOTIDE SEQUENCE [LARGE SCALE GENOMIC DNA]</scope>
    <source>
        <strain evidence="8 9">Hsal</strain>
    </source>
</reference>
<dbReference type="InterPro" id="IPR002052">
    <property type="entry name" value="DNA_methylase_N6_adenine_CS"/>
</dbReference>
<dbReference type="SUPFAM" id="SSF53335">
    <property type="entry name" value="S-adenosyl-L-methionine-dependent methyltransferases"/>
    <property type="match status" value="1"/>
</dbReference>
<organism evidence="8 9">
    <name type="scientific">Candidatus Tokpelaia hoelldobleri</name>
    <dbReference type="NCBI Taxonomy" id="1902579"/>
    <lineage>
        <taxon>Bacteria</taxon>
        <taxon>Pseudomonadati</taxon>
        <taxon>Pseudomonadota</taxon>
        <taxon>Alphaproteobacteria</taxon>
        <taxon>Hyphomicrobiales</taxon>
        <taxon>Candidatus Tokpelaia</taxon>
    </lineage>
</organism>
<dbReference type="STRING" id="1902579.BHV28_02800"/>
<dbReference type="Pfam" id="PF05175">
    <property type="entry name" value="MTS"/>
    <property type="match status" value="1"/>
</dbReference>
<feature type="binding site" evidence="5">
    <location>
        <position position="188"/>
    </location>
    <ligand>
        <name>S-adenosyl-L-methionine</name>
        <dbReference type="ChEBI" id="CHEBI:59789"/>
    </ligand>
</feature>
<feature type="domain" description="Methyltransferase small" evidence="6">
    <location>
        <begin position="105"/>
        <end position="192"/>
    </location>
</feature>
<feature type="binding site" evidence="5">
    <location>
        <begin position="188"/>
        <end position="191"/>
    </location>
    <ligand>
        <name>substrate</name>
    </ligand>
</feature>
<dbReference type="NCBIfam" id="TIGR00536">
    <property type="entry name" value="hemK_fam"/>
    <property type="match status" value="1"/>
</dbReference>
<dbReference type="GO" id="GO:0102559">
    <property type="term" value="F:peptide chain release factor N(5)-glutamine methyltransferase activity"/>
    <property type="evidence" value="ECO:0007669"/>
    <property type="project" value="UniProtKB-EC"/>
</dbReference>
<dbReference type="AlphaFoldDB" id="A0A1U9JT16"/>
<dbReference type="InterPro" id="IPR050320">
    <property type="entry name" value="N5-glutamine_MTase"/>
</dbReference>
<dbReference type="CDD" id="cd02440">
    <property type="entry name" value="AdoMet_MTases"/>
    <property type="match status" value="1"/>
</dbReference>
<evidence type="ECO:0000256" key="5">
    <source>
        <dbReference type="HAMAP-Rule" id="MF_02126"/>
    </source>
</evidence>
<evidence type="ECO:0000313" key="9">
    <source>
        <dbReference type="Proteomes" id="UP000188912"/>
    </source>
</evidence>
<evidence type="ECO:0000256" key="1">
    <source>
        <dbReference type="ARBA" id="ARBA00022603"/>
    </source>
</evidence>
<evidence type="ECO:0000259" key="6">
    <source>
        <dbReference type="Pfam" id="PF05175"/>
    </source>
</evidence>
<dbReference type="KEGG" id="thd:BHV28_02800"/>
<dbReference type="Gene3D" id="3.40.50.150">
    <property type="entry name" value="Vaccinia Virus protein VP39"/>
    <property type="match status" value="1"/>
</dbReference>
<comment type="catalytic activity">
    <reaction evidence="4 5">
        <text>L-glutaminyl-[peptide chain release factor] + S-adenosyl-L-methionine = N(5)-methyl-L-glutaminyl-[peptide chain release factor] + S-adenosyl-L-homocysteine + H(+)</text>
        <dbReference type="Rhea" id="RHEA:42896"/>
        <dbReference type="Rhea" id="RHEA-COMP:10271"/>
        <dbReference type="Rhea" id="RHEA-COMP:10272"/>
        <dbReference type="ChEBI" id="CHEBI:15378"/>
        <dbReference type="ChEBI" id="CHEBI:30011"/>
        <dbReference type="ChEBI" id="CHEBI:57856"/>
        <dbReference type="ChEBI" id="CHEBI:59789"/>
        <dbReference type="ChEBI" id="CHEBI:61891"/>
        <dbReference type="EC" id="2.1.1.297"/>
    </reaction>
</comment>
<dbReference type="GO" id="GO:0032259">
    <property type="term" value="P:methylation"/>
    <property type="evidence" value="ECO:0007669"/>
    <property type="project" value="UniProtKB-KW"/>
</dbReference>
<feature type="binding site" evidence="5">
    <location>
        <position position="174"/>
    </location>
    <ligand>
        <name>S-adenosyl-L-methionine</name>
        <dbReference type="ChEBI" id="CHEBI:59789"/>
    </ligand>
</feature>
<dbReference type="EMBL" id="CP017315">
    <property type="protein sequence ID" value="AQS41002.1"/>
    <property type="molecule type" value="Genomic_DNA"/>
</dbReference>
<sequence>MALSLAEALHHATQTLQQAGIEQARLDARLLVEWATATTRLDALARPELALTPEQGAKLDAALQRRVTGEPTHRIIGTRGFYGLDFTLSTDTLEPRPDTETLIDLVLPFLQTQANPTALDMGTGSGAIAIALLHTVPQLRVTAVDISAGALATARQNAASAGVEARFTTCESDWFASVTGRFDLIISNPPYIPHGDIAALDKSVRDFDPLRALDGGADGLDFYRLLAAQGRRFLNPQGKIAVEIGFRQKEDVTALFTTAGFTRAAARADLGGIEPALLFSTSNSS</sequence>
<evidence type="ECO:0000256" key="3">
    <source>
        <dbReference type="ARBA" id="ARBA00022691"/>
    </source>
</evidence>
<dbReference type="PROSITE" id="PS00092">
    <property type="entry name" value="N6_MTASE"/>
    <property type="match status" value="1"/>
</dbReference>
<keyword evidence="9" id="KW-1185">Reference proteome</keyword>
<reference evidence="8 9" key="1">
    <citation type="journal article" date="2010" name="Science">
        <title>Genomic comparison of the ants Camponotus floridanus and Harpegnathos saltator.</title>
        <authorList>
            <person name="Bonasio R."/>
            <person name="Zhang G."/>
            <person name="Ye C."/>
            <person name="Mutti N.S."/>
            <person name="Fang X."/>
            <person name="Qin N."/>
            <person name="Donahue G."/>
            <person name="Yang P."/>
            <person name="Li Q."/>
            <person name="Li C."/>
            <person name="Zhang P."/>
            <person name="Huang Z."/>
            <person name="Berger S.L."/>
            <person name="Reinberg D."/>
            <person name="Wang J."/>
            <person name="Liebig J."/>
        </authorList>
    </citation>
    <scope>NUCLEOTIDE SEQUENCE [LARGE SCALE GENOMIC DNA]</scope>
    <source>
        <strain evidence="8 9">Hsal</strain>
    </source>
</reference>
<dbReference type="InterPro" id="IPR029063">
    <property type="entry name" value="SAM-dependent_MTases_sf"/>
</dbReference>
<dbReference type="InterPro" id="IPR004556">
    <property type="entry name" value="HemK-like"/>
</dbReference>
<feature type="binding site" evidence="5">
    <location>
        <position position="145"/>
    </location>
    <ligand>
        <name>S-adenosyl-L-methionine</name>
        <dbReference type="ChEBI" id="CHEBI:59789"/>
    </ligand>
</feature>
<proteinExistence type="inferred from homology"/>
<dbReference type="InterPro" id="IPR019874">
    <property type="entry name" value="RF_methyltr_PrmC"/>
</dbReference>
<dbReference type="Pfam" id="PF17827">
    <property type="entry name" value="PrmC_N"/>
    <property type="match status" value="1"/>
</dbReference>
<accession>A0A1U9JT16</accession>
<dbReference type="InterPro" id="IPR007848">
    <property type="entry name" value="Small_mtfrase_dom"/>
</dbReference>
<dbReference type="GO" id="GO:0003676">
    <property type="term" value="F:nucleic acid binding"/>
    <property type="evidence" value="ECO:0007669"/>
    <property type="project" value="InterPro"/>
</dbReference>
<name>A0A1U9JT16_9HYPH</name>
<feature type="domain" description="Release factor glutamine methyltransferase N-terminal" evidence="7">
    <location>
        <begin position="7"/>
        <end position="77"/>
    </location>
</feature>
<comment type="similarity">
    <text evidence="5">Belongs to the protein N5-glutamine methyltransferase family. PrmC subfamily.</text>
</comment>
<evidence type="ECO:0000256" key="2">
    <source>
        <dbReference type="ARBA" id="ARBA00022679"/>
    </source>
</evidence>
<keyword evidence="3 5" id="KW-0949">S-adenosyl-L-methionine</keyword>
<keyword evidence="2 5" id="KW-0808">Transferase</keyword>
<dbReference type="EC" id="2.1.1.297" evidence="5"/>
<dbReference type="Proteomes" id="UP000188912">
    <property type="component" value="Chromosome"/>
</dbReference>
<keyword evidence="1 5" id="KW-0489">Methyltransferase</keyword>
<evidence type="ECO:0000313" key="8">
    <source>
        <dbReference type="EMBL" id="AQS41002.1"/>
    </source>
</evidence>
<protein>
    <recommendedName>
        <fullName evidence="5">Release factor glutamine methyltransferase</fullName>
        <shortName evidence="5">RF MTase</shortName>
        <ecNumber evidence="5">2.1.1.297</ecNumber>
    </recommendedName>
    <alternativeName>
        <fullName evidence="5">N5-glutamine methyltransferase PrmC</fullName>
    </alternativeName>
    <alternativeName>
        <fullName evidence="5">Protein-(glutamine-N5) MTase PrmC</fullName>
    </alternativeName>
    <alternativeName>
        <fullName evidence="5">Protein-glutamine N-methyltransferase PrmC</fullName>
    </alternativeName>
</protein>
<dbReference type="NCBIfam" id="TIGR03534">
    <property type="entry name" value="RF_mod_PrmC"/>
    <property type="match status" value="1"/>
</dbReference>
<dbReference type="PANTHER" id="PTHR18895:SF74">
    <property type="entry name" value="MTRF1L RELEASE FACTOR GLUTAMINE METHYLTRANSFERASE"/>
    <property type="match status" value="1"/>
</dbReference>
<dbReference type="PANTHER" id="PTHR18895">
    <property type="entry name" value="HEMK METHYLTRANSFERASE"/>
    <property type="match status" value="1"/>
</dbReference>
<evidence type="ECO:0000256" key="4">
    <source>
        <dbReference type="ARBA" id="ARBA00048391"/>
    </source>
</evidence>